<reference evidence="1 2" key="2">
    <citation type="submission" date="2020-03" db="EMBL/GenBank/DDBJ databases">
        <authorList>
            <person name="Ichikawa N."/>
            <person name="Kimura A."/>
            <person name="Kitahashi Y."/>
            <person name="Uohara A."/>
        </authorList>
    </citation>
    <scope>NUCLEOTIDE SEQUENCE [LARGE SCALE GENOMIC DNA]</scope>
    <source>
        <strain evidence="1 2">NBRC 108639</strain>
    </source>
</reference>
<dbReference type="AlphaFoldDB" id="A0A6V8KZ24"/>
<comment type="caution">
    <text evidence="1">The sequence shown here is derived from an EMBL/GenBank/DDBJ whole genome shotgun (WGS) entry which is preliminary data.</text>
</comment>
<dbReference type="InterPro" id="IPR016024">
    <property type="entry name" value="ARM-type_fold"/>
</dbReference>
<accession>A0A6V8KZ24</accession>
<reference evidence="1 2" key="1">
    <citation type="submission" date="2020-03" db="EMBL/GenBank/DDBJ databases">
        <title>Whole genome shotgun sequence of Phytohabitans houttuyneae NBRC 108639.</title>
        <authorList>
            <person name="Komaki H."/>
            <person name="Tamura T."/>
        </authorList>
    </citation>
    <scope>NUCLEOTIDE SEQUENCE [LARGE SCALE GENOMIC DNA]</scope>
    <source>
        <strain evidence="1 2">NBRC 108639</strain>
    </source>
</reference>
<evidence type="ECO:0000313" key="2">
    <source>
        <dbReference type="Proteomes" id="UP000482800"/>
    </source>
</evidence>
<proteinExistence type="predicted"/>
<protein>
    <recommendedName>
        <fullName evidence="3">PBS lyase</fullName>
    </recommendedName>
</protein>
<evidence type="ECO:0008006" key="3">
    <source>
        <dbReference type="Google" id="ProtNLM"/>
    </source>
</evidence>
<dbReference type="SUPFAM" id="SSF48371">
    <property type="entry name" value="ARM repeat"/>
    <property type="match status" value="1"/>
</dbReference>
<keyword evidence="2" id="KW-1185">Reference proteome</keyword>
<dbReference type="Gene3D" id="1.25.10.10">
    <property type="entry name" value="Leucine-rich Repeat Variant"/>
    <property type="match status" value="2"/>
</dbReference>
<dbReference type="InterPro" id="IPR011989">
    <property type="entry name" value="ARM-like"/>
</dbReference>
<evidence type="ECO:0000313" key="1">
    <source>
        <dbReference type="EMBL" id="GFJ85765.1"/>
    </source>
</evidence>
<name>A0A6V8KZ24_9ACTN</name>
<organism evidence="1 2">
    <name type="scientific">Phytohabitans houttuyneae</name>
    <dbReference type="NCBI Taxonomy" id="1076126"/>
    <lineage>
        <taxon>Bacteria</taxon>
        <taxon>Bacillati</taxon>
        <taxon>Actinomycetota</taxon>
        <taxon>Actinomycetes</taxon>
        <taxon>Micromonosporales</taxon>
        <taxon>Micromonosporaceae</taxon>
    </lineage>
</organism>
<dbReference type="EMBL" id="BLPF01000004">
    <property type="protein sequence ID" value="GFJ85765.1"/>
    <property type="molecule type" value="Genomic_DNA"/>
</dbReference>
<sequence length="701" mass="73204">MRGVFAGLDEIDWAAMKHAYGSAAEVPELLRGLVSDDPAVREAALDGMHGAVHHQGDVYACTLAAVPFLLEAAGDRALPGRGGVLKLLAGIGAAEEDDLDYEDDVEDEEDGEPVMFFRAARHAVAAGSPLFLELLADPDPEVRQAAPEALLTCRTDVGPLVEALRARLPLEGDAEARAAVVAAVGTFGRRSAAGQVTGLDATAVGTWLAEQANASADESYRLAALAELARTAPGALPEDVVATAVTLLRSVYAEGTPAKPEAGFETDTLAGAIRRMSEREAEGRRAPAAAELVRQLSVALGDRVDDRVRLLTELLRAPAWEARYDALRPASVLISGWRGPYQEIVALVGEQLLATEPRLNAVAAGALEHLDQLAAPAADALVRALEAAPREAPHTRDGGAPAWVTVWGSGLPSLGPTLSTLAALRDPRALPALRWAIERPEMPRDAGSAAGRYGAEVADLVPLIRRRLHDLPTVDGYDERRSGLVVALGRIGPAAAPALPDLLSRLPEQAALVAVGRLGPAAADAAPDLRRLLDHRDAATEIAAASALWQVTGDPDAVLPTLTRHLAAGGRVAAAAEAVAALGPAAEVLAPRLRKLAKARDANGWTSLHAAWALWRATGDADVAVPALTAAWTANVYVREPAARHLAEMGPAAAPAVPLIRAEVARRRRHTASDNGWSSDQVRSDEALLRACAAVLSAAGG</sequence>
<gene>
    <name evidence="1" type="ORF">Phou_099450</name>
</gene>
<dbReference type="Proteomes" id="UP000482800">
    <property type="component" value="Unassembled WGS sequence"/>
</dbReference>